<proteinExistence type="predicted"/>
<evidence type="ECO:0000313" key="3">
    <source>
        <dbReference type="Proteomes" id="UP001165367"/>
    </source>
</evidence>
<evidence type="ECO:0000313" key="2">
    <source>
        <dbReference type="EMBL" id="MCG2613915.1"/>
    </source>
</evidence>
<dbReference type="InterPro" id="IPR029068">
    <property type="entry name" value="Glyas_Bleomycin-R_OHBP_Dase"/>
</dbReference>
<evidence type="ECO:0000259" key="1">
    <source>
        <dbReference type="PROSITE" id="PS51819"/>
    </source>
</evidence>
<dbReference type="SUPFAM" id="SSF54593">
    <property type="entry name" value="Glyoxalase/Bleomycin resistance protein/Dihydroxybiphenyl dioxygenase"/>
    <property type="match status" value="1"/>
</dbReference>
<accession>A0ABS9KNM2</accession>
<dbReference type="InterPro" id="IPR037523">
    <property type="entry name" value="VOC_core"/>
</dbReference>
<dbReference type="RefSeq" id="WP_237869840.1">
    <property type="nucleotide sequence ID" value="NZ_JAKLTR010000003.1"/>
</dbReference>
<organism evidence="2 3">
    <name type="scientific">Terrimonas ginsenosidimutans</name>
    <dbReference type="NCBI Taxonomy" id="2908004"/>
    <lineage>
        <taxon>Bacteria</taxon>
        <taxon>Pseudomonadati</taxon>
        <taxon>Bacteroidota</taxon>
        <taxon>Chitinophagia</taxon>
        <taxon>Chitinophagales</taxon>
        <taxon>Chitinophagaceae</taxon>
        <taxon>Terrimonas</taxon>
    </lineage>
</organism>
<dbReference type="Gene3D" id="3.30.720.110">
    <property type="match status" value="1"/>
</dbReference>
<dbReference type="Gene3D" id="3.30.720.120">
    <property type="match status" value="1"/>
</dbReference>
<dbReference type="InterPro" id="IPR004360">
    <property type="entry name" value="Glyas_Fos-R_dOase_dom"/>
</dbReference>
<dbReference type="PROSITE" id="PS51257">
    <property type="entry name" value="PROKAR_LIPOPROTEIN"/>
    <property type="match status" value="1"/>
</dbReference>
<keyword evidence="3" id="KW-1185">Reference proteome</keyword>
<reference evidence="2" key="1">
    <citation type="submission" date="2022-01" db="EMBL/GenBank/DDBJ databases">
        <authorList>
            <person name="Jo J.-H."/>
            <person name="Im W.-T."/>
        </authorList>
    </citation>
    <scope>NUCLEOTIDE SEQUENCE</scope>
    <source>
        <strain evidence="2">NA20</strain>
    </source>
</reference>
<feature type="domain" description="VOC" evidence="1">
    <location>
        <begin position="29"/>
        <end position="150"/>
    </location>
</feature>
<dbReference type="Pfam" id="PF00903">
    <property type="entry name" value="Glyoxalase"/>
    <property type="match status" value="1"/>
</dbReference>
<protein>
    <submittedName>
        <fullName evidence="2">VOC family protein</fullName>
    </submittedName>
</protein>
<dbReference type="EMBL" id="JAKLTR010000003">
    <property type="protein sequence ID" value="MCG2613915.1"/>
    <property type="molecule type" value="Genomic_DNA"/>
</dbReference>
<dbReference type="Proteomes" id="UP001165367">
    <property type="component" value="Unassembled WGS sequence"/>
</dbReference>
<name>A0ABS9KNM2_9BACT</name>
<sequence length="154" mass="17207">MCRIISALIFSLLFAAFGSGCFNNSKKKTMKLNAGIITTKLEESKKFYQEVLGFGIRYESDWFVLLHTPDGSDEIAFMLPDQASQAAVFKPVFGGKGVFLTIEVDDADAEYKRIKDLKIPIEVELKDEEWGDRHFAILDPNGIGIDIVKHTAAE</sequence>
<dbReference type="PROSITE" id="PS51819">
    <property type="entry name" value="VOC"/>
    <property type="match status" value="1"/>
</dbReference>
<gene>
    <name evidence="2" type="ORF">LZZ85_06465</name>
</gene>
<comment type="caution">
    <text evidence="2">The sequence shown here is derived from an EMBL/GenBank/DDBJ whole genome shotgun (WGS) entry which is preliminary data.</text>
</comment>